<dbReference type="AlphaFoldDB" id="A0A6P8W2M4"/>
<feature type="signal peptide" evidence="2">
    <location>
        <begin position="1"/>
        <end position="19"/>
    </location>
</feature>
<keyword evidence="1" id="KW-0175">Coiled coil</keyword>
<accession>A0A6P8W2M4</accession>
<evidence type="ECO:0000256" key="1">
    <source>
        <dbReference type="SAM" id="Coils"/>
    </source>
</evidence>
<dbReference type="GeneID" id="117563614"/>
<keyword evidence="2" id="KW-0732">Signal</keyword>
<feature type="chain" id="PRO_5027849264" evidence="2">
    <location>
        <begin position="20"/>
        <end position="164"/>
    </location>
</feature>
<dbReference type="RefSeq" id="XP_034097906.1">
    <property type="nucleotide sequence ID" value="XM_034242015.2"/>
</dbReference>
<gene>
    <name evidence="4" type="primary">LOC117563614</name>
</gene>
<organism evidence="3 4">
    <name type="scientific">Drosophila albomicans</name>
    <name type="common">Fruit fly</name>
    <dbReference type="NCBI Taxonomy" id="7291"/>
    <lineage>
        <taxon>Eukaryota</taxon>
        <taxon>Metazoa</taxon>
        <taxon>Ecdysozoa</taxon>
        <taxon>Arthropoda</taxon>
        <taxon>Hexapoda</taxon>
        <taxon>Insecta</taxon>
        <taxon>Pterygota</taxon>
        <taxon>Neoptera</taxon>
        <taxon>Endopterygota</taxon>
        <taxon>Diptera</taxon>
        <taxon>Brachycera</taxon>
        <taxon>Muscomorpha</taxon>
        <taxon>Ephydroidea</taxon>
        <taxon>Drosophilidae</taxon>
        <taxon>Drosophila</taxon>
    </lineage>
</organism>
<evidence type="ECO:0000256" key="2">
    <source>
        <dbReference type="SAM" id="SignalP"/>
    </source>
</evidence>
<dbReference type="Proteomes" id="UP000515160">
    <property type="component" value="Chromosome 2L"/>
</dbReference>
<keyword evidence="3" id="KW-1185">Reference proteome</keyword>
<feature type="coiled-coil region" evidence="1">
    <location>
        <begin position="118"/>
        <end position="145"/>
    </location>
</feature>
<reference evidence="4" key="1">
    <citation type="submission" date="2025-08" db="UniProtKB">
        <authorList>
            <consortium name="RefSeq"/>
        </authorList>
    </citation>
    <scope>IDENTIFICATION</scope>
    <source>
        <strain evidence="4">15112-1751.03</strain>
        <tissue evidence="4">Whole Adult</tissue>
    </source>
</reference>
<feature type="coiled-coil region" evidence="1">
    <location>
        <begin position="55"/>
        <end position="82"/>
    </location>
</feature>
<evidence type="ECO:0000313" key="3">
    <source>
        <dbReference type="Proteomes" id="UP000515160"/>
    </source>
</evidence>
<evidence type="ECO:0000313" key="4">
    <source>
        <dbReference type="RefSeq" id="XP_034097906.1"/>
    </source>
</evidence>
<proteinExistence type="predicted"/>
<protein>
    <submittedName>
        <fullName evidence="4">Uncharacterized protein LOC117563614</fullName>
    </submittedName>
</protein>
<name>A0A6P8W2M4_DROAB</name>
<sequence length="164" mass="19159">MKIIFLGLLIAILVVYGHGDVGVLNEATNMPTMKLLIKGLESCMQNAIYVMSGNYTNEKEDNERKAKEIELYRNDIDRTNKSLSTIKTHMTHPIFSTEERSLLQRFHDIATELFRNATKWTEKRIEELNEEIRRSREAFEQRNILLAQYANSTRQLIDSYPQYA</sequence>